<proteinExistence type="predicted"/>
<feature type="transmembrane region" description="Helical" evidence="1">
    <location>
        <begin position="91"/>
        <end position="122"/>
    </location>
</feature>
<name>A0A7I8D673_9FIRM</name>
<dbReference type="KEGG" id="sman:C12CBH8_21740"/>
<feature type="transmembrane region" description="Helical" evidence="1">
    <location>
        <begin position="237"/>
        <end position="260"/>
    </location>
</feature>
<protein>
    <submittedName>
        <fullName evidence="2">ABC transporter permease</fullName>
    </submittedName>
</protein>
<keyword evidence="1" id="KW-1133">Transmembrane helix</keyword>
<evidence type="ECO:0000256" key="1">
    <source>
        <dbReference type="SAM" id="Phobius"/>
    </source>
</evidence>
<feature type="transmembrane region" description="Helical" evidence="1">
    <location>
        <begin position="183"/>
        <end position="209"/>
    </location>
</feature>
<dbReference type="RefSeq" id="WP_215533250.1">
    <property type="nucleotide sequence ID" value="NZ_AP023321.1"/>
</dbReference>
<keyword evidence="1" id="KW-0812">Transmembrane</keyword>
<feature type="transmembrane region" description="Helical" evidence="1">
    <location>
        <begin position="142"/>
        <end position="171"/>
    </location>
</feature>
<accession>A0A7I8D673</accession>
<dbReference type="EMBL" id="AP023321">
    <property type="protein sequence ID" value="BCI61535.1"/>
    <property type="molecule type" value="Genomic_DNA"/>
</dbReference>
<dbReference type="Proteomes" id="UP000593890">
    <property type="component" value="Chromosome"/>
</dbReference>
<keyword evidence="3" id="KW-1185">Reference proteome</keyword>
<sequence length="273" mass="29906">MLGKLMKYEFQASGRMMGLMVICALFITGVTSLSYALDIVWFQVTATTLLVLSMVAVIIFTYVVVAVRFFKSMYSREGYLTMTLPVSSTKLLGAKVIVSLIWLVLSIVVCVGMITLLLFLLYSGNTGSFFTEIANAFGTVDISIWAQYIAFFGGMLLMSMILFLSQVFFAITLANTAAFQRYSIVSAVFLYLGISVVMSSVEAVLTMFVPLGFQMTSQGIQLVGQNMMGMIGTSETASMSVTIGMAGTIFQFVEIVGLFFGTSQLIKRKLCIR</sequence>
<reference evidence="3" key="1">
    <citation type="submission" date="2020-07" db="EMBL/GenBank/DDBJ databases">
        <title>Complete genome sequencing of Clostridia bacterium strain 12CBH8.</title>
        <authorList>
            <person name="Sakamoto M."/>
            <person name="Murakami T."/>
            <person name="Mori H."/>
        </authorList>
    </citation>
    <scope>NUCLEOTIDE SEQUENCE [LARGE SCALE GENOMIC DNA]</scope>
    <source>
        <strain evidence="3">12CBH8</strain>
    </source>
</reference>
<gene>
    <name evidence="2" type="ORF">C12CBH8_21740</name>
</gene>
<organism evidence="2 3">
    <name type="scientific">Solibaculum mannosilyticum</name>
    <dbReference type="NCBI Taxonomy" id="2780922"/>
    <lineage>
        <taxon>Bacteria</taxon>
        <taxon>Bacillati</taxon>
        <taxon>Bacillota</taxon>
        <taxon>Clostridia</taxon>
        <taxon>Eubacteriales</taxon>
        <taxon>Oscillospiraceae</taxon>
        <taxon>Solibaculum</taxon>
    </lineage>
</organism>
<keyword evidence="1" id="KW-0472">Membrane</keyword>
<feature type="transmembrane region" description="Helical" evidence="1">
    <location>
        <begin position="46"/>
        <end position="70"/>
    </location>
</feature>
<dbReference type="AlphaFoldDB" id="A0A7I8D673"/>
<evidence type="ECO:0000313" key="2">
    <source>
        <dbReference type="EMBL" id="BCI61535.1"/>
    </source>
</evidence>
<evidence type="ECO:0000313" key="3">
    <source>
        <dbReference type="Proteomes" id="UP000593890"/>
    </source>
</evidence>